<feature type="transmembrane region" description="Helical" evidence="1">
    <location>
        <begin position="14"/>
        <end position="37"/>
    </location>
</feature>
<dbReference type="Proteomes" id="UP001270362">
    <property type="component" value="Unassembled WGS sequence"/>
</dbReference>
<evidence type="ECO:0000256" key="1">
    <source>
        <dbReference type="SAM" id="Phobius"/>
    </source>
</evidence>
<organism evidence="2 3">
    <name type="scientific">Podospora appendiculata</name>
    <dbReference type="NCBI Taxonomy" id="314037"/>
    <lineage>
        <taxon>Eukaryota</taxon>
        <taxon>Fungi</taxon>
        <taxon>Dikarya</taxon>
        <taxon>Ascomycota</taxon>
        <taxon>Pezizomycotina</taxon>
        <taxon>Sordariomycetes</taxon>
        <taxon>Sordariomycetidae</taxon>
        <taxon>Sordariales</taxon>
        <taxon>Podosporaceae</taxon>
        <taxon>Podospora</taxon>
    </lineage>
</organism>
<name>A0AAE0X7A6_9PEZI</name>
<dbReference type="AlphaFoldDB" id="A0AAE0X7A6"/>
<reference evidence="2" key="1">
    <citation type="journal article" date="2023" name="Mol. Phylogenet. Evol.">
        <title>Genome-scale phylogeny and comparative genomics of the fungal order Sordariales.</title>
        <authorList>
            <person name="Hensen N."/>
            <person name="Bonometti L."/>
            <person name="Westerberg I."/>
            <person name="Brannstrom I.O."/>
            <person name="Guillou S."/>
            <person name="Cros-Aarteil S."/>
            <person name="Calhoun S."/>
            <person name="Haridas S."/>
            <person name="Kuo A."/>
            <person name="Mondo S."/>
            <person name="Pangilinan J."/>
            <person name="Riley R."/>
            <person name="LaButti K."/>
            <person name="Andreopoulos B."/>
            <person name="Lipzen A."/>
            <person name="Chen C."/>
            <person name="Yan M."/>
            <person name="Daum C."/>
            <person name="Ng V."/>
            <person name="Clum A."/>
            <person name="Steindorff A."/>
            <person name="Ohm R.A."/>
            <person name="Martin F."/>
            <person name="Silar P."/>
            <person name="Natvig D.O."/>
            <person name="Lalanne C."/>
            <person name="Gautier V."/>
            <person name="Ament-Velasquez S.L."/>
            <person name="Kruys A."/>
            <person name="Hutchinson M.I."/>
            <person name="Powell A.J."/>
            <person name="Barry K."/>
            <person name="Miller A.N."/>
            <person name="Grigoriev I.V."/>
            <person name="Debuchy R."/>
            <person name="Gladieux P."/>
            <person name="Hiltunen Thoren M."/>
            <person name="Johannesson H."/>
        </authorList>
    </citation>
    <scope>NUCLEOTIDE SEQUENCE</scope>
    <source>
        <strain evidence="2">CBS 314.62</strain>
    </source>
</reference>
<accession>A0AAE0X7A6</accession>
<dbReference type="EMBL" id="JAULSO010000002">
    <property type="protein sequence ID" value="KAK3687339.1"/>
    <property type="molecule type" value="Genomic_DNA"/>
</dbReference>
<protein>
    <submittedName>
        <fullName evidence="2">Uncharacterized protein</fullName>
    </submittedName>
</protein>
<keyword evidence="1" id="KW-0812">Transmembrane</keyword>
<gene>
    <name evidence="2" type="ORF">B0T22DRAFT_126016</name>
</gene>
<keyword evidence="1" id="KW-1133">Transmembrane helix</keyword>
<reference evidence="2" key="2">
    <citation type="submission" date="2023-06" db="EMBL/GenBank/DDBJ databases">
        <authorList>
            <consortium name="Lawrence Berkeley National Laboratory"/>
            <person name="Haridas S."/>
            <person name="Hensen N."/>
            <person name="Bonometti L."/>
            <person name="Westerberg I."/>
            <person name="Brannstrom I.O."/>
            <person name="Guillou S."/>
            <person name="Cros-Aarteil S."/>
            <person name="Calhoun S."/>
            <person name="Kuo A."/>
            <person name="Mondo S."/>
            <person name="Pangilinan J."/>
            <person name="Riley R."/>
            <person name="Labutti K."/>
            <person name="Andreopoulos B."/>
            <person name="Lipzen A."/>
            <person name="Chen C."/>
            <person name="Yanf M."/>
            <person name="Daum C."/>
            <person name="Ng V."/>
            <person name="Clum A."/>
            <person name="Steindorff A."/>
            <person name="Ohm R."/>
            <person name="Martin F."/>
            <person name="Silar P."/>
            <person name="Natvig D."/>
            <person name="Lalanne C."/>
            <person name="Gautier V."/>
            <person name="Ament-Velasquez S.L."/>
            <person name="Kruys A."/>
            <person name="Hutchinson M.I."/>
            <person name="Powell A.J."/>
            <person name="Barry K."/>
            <person name="Miller A.N."/>
            <person name="Grigoriev I.V."/>
            <person name="Debuchy R."/>
            <person name="Gladieux P."/>
            <person name="Thoren M.H."/>
            <person name="Johannesson H."/>
        </authorList>
    </citation>
    <scope>NUCLEOTIDE SEQUENCE</scope>
    <source>
        <strain evidence="2">CBS 314.62</strain>
    </source>
</reference>
<proteinExistence type="predicted"/>
<comment type="caution">
    <text evidence="2">The sequence shown here is derived from an EMBL/GenBank/DDBJ whole genome shotgun (WGS) entry which is preliminary data.</text>
</comment>
<keyword evidence="3" id="KW-1185">Reference proteome</keyword>
<evidence type="ECO:0000313" key="3">
    <source>
        <dbReference type="Proteomes" id="UP001270362"/>
    </source>
</evidence>
<evidence type="ECO:0000313" key="2">
    <source>
        <dbReference type="EMBL" id="KAK3687339.1"/>
    </source>
</evidence>
<sequence>MAAESPWFYCVRRIIWIIWVIAATTIITAHQISISIAPVARRLVRMSVTERVEVAARSDHHPTCPSGFRRTECRLRNLWPLLNLAGPPALSVPRSAPGVAVSDGEIQVTYGHGMIGDHLFIYQRDGLPRACWHPRDCLVANLARHVTVFPEN</sequence>
<keyword evidence="1" id="KW-0472">Membrane</keyword>